<keyword evidence="2" id="KW-1185">Reference proteome</keyword>
<comment type="caution">
    <text evidence="1">The sequence shown here is derived from an EMBL/GenBank/DDBJ whole genome shotgun (WGS) entry which is preliminary data.</text>
</comment>
<protein>
    <submittedName>
        <fullName evidence="1">Uncharacterized protein</fullName>
    </submittedName>
</protein>
<accession>A0ACC6P098</accession>
<evidence type="ECO:0000313" key="1">
    <source>
        <dbReference type="EMBL" id="MEJ7137647.1"/>
    </source>
</evidence>
<dbReference type="Proteomes" id="UP001364695">
    <property type="component" value="Unassembled WGS sequence"/>
</dbReference>
<reference evidence="1" key="1">
    <citation type="submission" date="2023-10" db="EMBL/GenBank/DDBJ databases">
        <title>Amphibacter perezi, gen. nov., sp. nov. a novel taxa of the family Comamonadaceae, class Betaproteobacteria isolated from the skin microbiota of Pelophylax perezi from different populations.</title>
        <authorList>
            <person name="Costa S."/>
            <person name="Proenca D.N."/>
            <person name="Lopes I."/>
            <person name="Morais P.V."/>
        </authorList>
    </citation>
    <scope>NUCLEOTIDE SEQUENCE</scope>
    <source>
        <strain evidence="1">SL12-8</strain>
    </source>
</reference>
<name>A0ACC6P098_9BURK</name>
<dbReference type="EMBL" id="JAWDIE010000005">
    <property type="protein sequence ID" value="MEJ7137647.1"/>
    <property type="molecule type" value="Genomic_DNA"/>
</dbReference>
<gene>
    <name evidence="1" type="ORF">RV045_04270</name>
</gene>
<proteinExistence type="predicted"/>
<evidence type="ECO:0000313" key="2">
    <source>
        <dbReference type="Proteomes" id="UP001364695"/>
    </source>
</evidence>
<organism evidence="1 2">
    <name type="scientific">Amphibiibacter pelophylacis</name>
    <dbReference type="NCBI Taxonomy" id="1799477"/>
    <lineage>
        <taxon>Bacteria</taxon>
        <taxon>Pseudomonadati</taxon>
        <taxon>Pseudomonadota</taxon>
        <taxon>Betaproteobacteria</taxon>
        <taxon>Burkholderiales</taxon>
        <taxon>Sphaerotilaceae</taxon>
        <taxon>Amphibiibacter</taxon>
    </lineage>
</organism>
<sequence length="67" mass="6577">MSPPSAPAPRRLVLLLAALTLPLFTGCTVLAVADAVASTAVTVTSTVVKTGVKAVGGAVDMVTPGDE</sequence>